<protein>
    <submittedName>
        <fullName evidence="1">Uncharacterized protein</fullName>
    </submittedName>
</protein>
<proteinExistence type="predicted"/>
<dbReference type="AlphaFoldDB" id="A0A0A9EG32"/>
<evidence type="ECO:0000313" key="1">
    <source>
        <dbReference type="EMBL" id="JAD97973.1"/>
    </source>
</evidence>
<name>A0A0A9EG32_ARUDO</name>
<reference evidence="1" key="1">
    <citation type="submission" date="2014-09" db="EMBL/GenBank/DDBJ databases">
        <authorList>
            <person name="Magalhaes I.L.F."/>
            <person name="Oliveira U."/>
            <person name="Santos F.R."/>
            <person name="Vidigal T.H.D.A."/>
            <person name="Brescovit A.D."/>
            <person name="Santos A.J."/>
        </authorList>
    </citation>
    <scope>NUCLEOTIDE SEQUENCE</scope>
    <source>
        <tissue evidence="1">Shoot tissue taken approximately 20 cm above the soil surface</tissue>
    </source>
</reference>
<reference evidence="1" key="2">
    <citation type="journal article" date="2015" name="Data Brief">
        <title>Shoot transcriptome of the giant reed, Arundo donax.</title>
        <authorList>
            <person name="Barrero R.A."/>
            <person name="Guerrero F.D."/>
            <person name="Moolhuijzen P."/>
            <person name="Goolsby J.A."/>
            <person name="Tidwell J."/>
            <person name="Bellgard S.E."/>
            <person name="Bellgard M.I."/>
        </authorList>
    </citation>
    <scope>NUCLEOTIDE SEQUENCE</scope>
    <source>
        <tissue evidence="1">Shoot tissue taken approximately 20 cm above the soil surface</tissue>
    </source>
</reference>
<accession>A0A0A9EG32</accession>
<dbReference type="EMBL" id="GBRH01199922">
    <property type="protein sequence ID" value="JAD97973.1"/>
    <property type="molecule type" value="Transcribed_RNA"/>
</dbReference>
<organism evidence="1">
    <name type="scientific">Arundo donax</name>
    <name type="common">Giant reed</name>
    <name type="synonym">Donax arundinaceus</name>
    <dbReference type="NCBI Taxonomy" id="35708"/>
    <lineage>
        <taxon>Eukaryota</taxon>
        <taxon>Viridiplantae</taxon>
        <taxon>Streptophyta</taxon>
        <taxon>Embryophyta</taxon>
        <taxon>Tracheophyta</taxon>
        <taxon>Spermatophyta</taxon>
        <taxon>Magnoliopsida</taxon>
        <taxon>Liliopsida</taxon>
        <taxon>Poales</taxon>
        <taxon>Poaceae</taxon>
        <taxon>PACMAD clade</taxon>
        <taxon>Arundinoideae</taxon>
        <taxon>Arundineae</taxon>
        <taxon>Arundo</taxon>
    </lineage>
</organism>
<sequence length="28" mass="3553">MYLCAIHHEFRLHYFLYRNVTLLINESR</sequence>